<sequence length="308" mass="33650">MPRSCCATCRIPNYLKGTECPYGDDNLVTVGSKTQSCQATFHTNSRYKMCQKPAFKMKCCKSCQIPDGALPDCPYGDDVRISWDGVQRTCPEVAATTGKNALCHLLPEACCGTCHIPDHLEGLECPHGDDNYLSINDEQLSCQDAFNKYGKTHLCQNPFVNKRCCKSCQIPVGAPPDCPYGDEDVISVNNKSMSCQAAFNSFGKARMCAIPNYNKKCCQSCQILPGAPADCPYGDDPTVRINNQWSSCEQAIAIIANMITDQSIFIRRIHGYDVLCCDAVLWPMEGGVLACADKSCAMCRVPSMEGPP</sequence>
<proteinExistence type="predicted"/>
<accession>A0AAV4EN24</accession>
<keyword evidence="2" id="KW-1185">Reference proteome</keyword>
<dbReference type="EMBL" id="BMAT01010886">
    <property type="protein sequence ID" value="GFR62527.1"/>
    <property type="molecule type" value="Genomic_DNA"/>
</dbReference>
<gene>
    <name evidence="1" type="ORF">ElyMa_005458300</name>
</gene>
<dbReference type="AlphaFoldDB" id="A0AAV4EN24"/>
<evidence type="ECO:0000313" key="2">
    <source>
        <dbReference type="Proteomes" id="UP000762676"/>
    </source>
</evidence>
<reference evidence="1 2" key="1">
    <citation type="journal article" date="2021" name="Elife">
        <title>Chloroplast acquisition without the gene transfer in kleptoplastic sea slugs, Plakobranchus ocellatus.</title>
        <authorList>
            <person name="Maeda T."/>
            <person name="Takahashi S."/>
            <person name="Yoshida T."/>
            <person name="Shimamura S."/>
            <person name="Takaki Y."/>
            <person name="Nagai Y."/>
            <person name="Toyoda A."/>
            <person name="Suzuki Y."/>
            <person name="Arimoto A."/>
            <person name="Ishii H."/>
            <person name="Satoh N."/>
            <person name="Nishiyama T."/>
            <person name="Hasebe M."/>
            <person name="Maruyama T."/>
            <person name="Minagawa J."/>
            <person name="Obokata J."/>
            <person name="Shigenobu S."/>
        </authorList>
    </citation>
    <scope>NUCLEOTIDE SEQUENCE [LARGE SCALE GENOMIC DNA]</scope>
</reference>
<protein>
    <recommendedName>
        <fullName evidence="3">PLAC domain-containing protein</fullName>
    </recommendedName>
</protein>
<name>A0AAV4EN24_9GAST</name>
<comment type="caution">
    <text evidence="1">The sequence shown here is derived from an EMBL/GenBank/DDBJ whole genome shotgun (WGS) entry which is preliminary data.</text>
</comment>
<dbReference type="Proteomes" id="UP000762676">
    <property type="component" value="Unassembled WGS sequence"/>
</dbReference>
<evidence type="ECO:0000313" key="1">
    <source>
        <dbReference type="EMBL" id="GFR62527.1"/>
    </source>
</evidence>
<evidence type="ECO:0008006" key="3">
    <source>
        <dbReference type="Google" id="ProtNLM"/>
    </source>
</evidence>
<organism evidence="1 2">
    <name type="scientific">Elysia marginata</name>
    <dbReference type="NCBI Taxonomy" id="1093978"/>
    <lineage>
        <taxon>Eukaryota</taxon>
        <taxon>Metazoa</taxon>
        <taxon>Spiralia</taxon>
        <taxon>Lophotrochozoa</taxon>
        <taxon>Mollusca</taxon>
        <taxon>Gastropoda</taxon>
        <taxon>Heterobranchia</taxon>
        <taxon>Euthyneura</taxon>
        <taxon>Panpulmonata</taxon>
        <taxon>Sacoglossa</taxon>
        <taxon>Placobranchoidea</taxon>
        <taxon>Plakobranchidae</taxon>
        <taxon>Elysia</taxon>
    </lineage>
</organism>